<proteinExistence type="predicted"/>
<dbReference type="EMBL" id="WJEC01008040">
    <property type="protein sequence ID" value="KAF7464332.1"/>
    <property type="molecule type" value="Genomic_DNA"/>
</dbReference>
<organism evidence="2 3">
    <name type="scientific">Marmota monax</name>
    <name type="common">Woodchuck</name>
    <dbReference type="NCBI Taxonomy" id="9995"/>
    <lineage>
        <taxon>Eukaryota</taxon>
        <taxon>Metazoa</taxon>
        <taxon>Chordata</taxon>
        <taxon>Craniata</taxon>
        <taxon>Vertebrata</taxon>
        <taxon>Euteleostomi</taxon>
        <taxon>Mammalia</taxon>
        <taxon>Eutheria</taxon>
        <taxon>Euarchontoglires</taxon>
        <taxon>Glires</taxon>
        <taxon>Rodentia</taxon>
        <taxon>Sciuromorpha</taxon>
        <taxon>Sciuridae</taxon>
        <taxon>Xerinae</taxon>
        <taxon>Marmotini</taxon>
        <taxon>Marmota</taxon>
    </lineage>
</organism>
<name>A0A834PR88_MARMO</name>
<dbReference type="AlphaFoldDB" id="A0A834PR88"/>
<accession>A0A834PR88</accession>
<feature type="region of interest" description="Disordered" evidence="1">
    <location>
        <begin position="1"/>
        <end position="31"/>
    </location>
</feature>
<protein>
    <submittedName>
        <fullName evidence="2">Uncharacterized protein</fullName>
    </submittedName>
</protein>
<evidence type="ECO:0000313" key="2">
    <source>
        <dbReference type="EMBL" id="KAF7464332.1"/>
    </source>
</evidence>
<dbReference type="Proteomes" id="UP000662637">
    <property type="component" value="Unassembled WGS sequence"/>
</dbReference>
<comment type="caution">
    <text evidence="2">The sequence shown here is derived from an EMBL/GenBank/DDBJ whole genome shotgun (WGS) entry which is preliminary data.</text>
</comment>
<feature type="compositionally biased region" description="Polar residues" evidence="1">
    <location>
        <begin position="1"/>
        <end position="14"/>
    </location>
</feature>
<reference evidence="2" key="1">
    <citation type="submission" date="2020-08" db="EMBL/GenBank/DDBJ databases">
        <authorList>
            <person name="Shumante A."/>
            <person name="Zimin A.V."/>
            <person name="Puiu D."/>
            <person name="Salzberg S.L."/>
        </authorList>
    </citation>
    <scope>NUCLEOTIDE SEQUENCE</scope>
    <source>
        <strain evidence="2">WC2-LM</strain>
        <tissue evidence="2">Liver</tissue>
    </source>
</reference>
<sequence length="136" mass="14641">MESPGPQHSPQYQVDRSEVPGEPKLTSIPLMQRDGVRAKFGGGGKRIEKGFYRPALLSVSFSPKQVCRTRQGRACGGCRVCTGAGSLDLDKDRSRSRELSAVLNLPHRLGGEGLLQLACSSGILDLRLHFVTPAAP</sequence>
<gene>
    <name evidence="2" type="ORF">GHT09_007143</name>
</gene>
<evidence type="ECO:0000256" key="1">
    <source>
        <dbReference type="SAM" id="MobiDB-lite"/>
    </source>
</evidence>
<evidence type="ECO:0000313" key="3">
    <source>
        <dbReference type="Proteomes" id="UP000662637"/>
    </source>
</evidence>